<protein>
    <submittedName>
        <fullName evidence="1">ABC transporter substrate-binding protein</fullName>
    </submittedName>
</protein>
<dbReference type="Proteomes" id="UP001589865">
    <property type="component" value="Unassembled WGS sequence"/>
</dbReference>
<proteinExistence type="predicted"/>
<accession>A0ABV6JSR1</accession>
<reference evidence="1 2" key="1">
    <citation type="submission" date="2024-09" db="EMBL/GenBank/DDBJ databases">
        <authorList>
            <person name="Sun Q."/>
            <person name="Mori K."/>
        </authorList>
    </citation>
    <scope>NUCLEOTIDE SEQUENCE [LARGE SCALE GENOMIC DNA]</scope>
    <source>
        <strain evidence="1 2">TBRC 5777</strain>
    </source>
</reference>
<organism evidence="1 2">
    <name type="scientific">Roseomonas elaeocarpi</name>
    <dbReference type="NCBI Taxonomy" id="907779"/>
    <lineage>
        <taxon>Bacteria</taxon>
        <taxon>Pseudomonadati</taxon>
        <taxon>Pseudomonadota</taxon>
        <taxon>Alphaproteobacteria</taxon>
        <taxon>Acetobacterales</taxon>
        <taxon>Roseomonadaceae</taxon>
        <taxon>Roseomonas</taxon>
    </lineage>
</organism>
<keyword evidence="2" id="KW-1185">Reference proteome</keyword>
<sequence length="284" mass="30265">MAEGAALPVLRSAVGRYPHTVAALDGAVPGAALRLDDAGIKPANRAFAPMVREGRFELSEMAIATFLMAKAAAKPLVLLPVVVAERFQEAALLCRVDGPVQGPGDLAGKRLGVRSYGQTTAMWLRGILGDGFGLRPEQVRWVCFEDAHLAEYRDPPWCERAPDGADMLAMLRDGALDAVIVGNDVPSDPALRTVFPDPDQAGRKFLAHYGFKPVNHLLVLRADVAARPGVAAAAVSLFPEAPLRGRAALEPALRVASRFCAEQGLIPRELSVGEIWEGLPPEVG</sequence>
<dbReference type="EMBL" id="JBHLUN010000004">
    <property type="protein sequence ID" value="MFC0407623.1"/>
    <property type="molecule type" value="Genomic_DNA"/>
</dbReference>
<dbReference type="RefSeq" id="WP_377043344.1">
    <property type="nucleotide sequence ID" value="NZ_JBHLUN010000004.1"/>
</dbReference>
<gene>
    <name evidence="1" type="ORF">ACFFGY_05140</name>
</gene>
<evidence type="ECO:0000313" key="1">
    <source>
        <dbReference type="EMBL" id="MFC0407623.1"/>
    </source>
</evidence>
<name>A0ABV6JSR1_9PROT</name>
<evidence type="ECO:0000313" key="2">
    <source>
        <dbReference type="Proteomes" id="UP001589865"/>
    </source>
</evidence>
<dbReference type="SUPFAM" id="SSF53850">
    <property type="entry name" value="Periplasmic binding protein-like II"/>
    <property type="match status" value="1"/>
</dbReference>
<dbReference type="Gene3D" id="3.40.190.10">
    <property type="entry name" value="Periplasmic binding protein-like II"/>
    <property type="match status" value="1"/>
</dbReference>
<comment type="caution">
    <text evidence="1">The sequence shown here is derived from an EMBL/GenBank/DDBJ whole genome shotgun (WGS) entry which is preliminary data.</text>
</comment>